<dbReference type="EMBL" id="CP002551">
    <property type="protein sequence ID" value="ADZ08955.1"/>
    <property type="molecule type" value="Genomic_DNA"/>
</dbReference>
<dbReference type="STRING" id="877455.Metbo_0704"/>
<dbReference type="GO" id="GO:0016787">
    <property type="term" value="F:hydrolase activity"/>
    <property type="evidence" value="ECO:0007669"/>
    <property type="project" value="InterPro"/>
</dbReference>
<gene>
    <name evidence="2" type="ordered locus">Metbo_0704</name>
</gene>
<dbReference type="PANTHER" id="PTHR37523">
    <property type="entry name" value="METALLOPHOSPHOESTERASE"/>
    <property type="match status" value="1"/>
</dbReference>
<evidence type="ECO:0000313" key="3">
    <source>
        <dbReference type="Proteomes" id="UP000007490"/>
    </source>
</evidence>
<dbReference type="RefSeq" id="WP_013644306.1">
    <property type="nucleotide sequence ID" value="NC_015216.1"/>
</dbReference>
<organism evidence="2 3">
    <name type="scientific">Methanobacterium lacus (strain AL-21)</name>
    <dbReference type="NCBI Taxonomy" id="877455"/>
    <lineage>
        <taxon>Archaea</taxon>
        <taxon>Methanobacteriati</taxon>
        <taxon>Methanobacteriota</taxon>
        <taxon>Methanomada group</taxon>
        <taxon>Methanobacteria</taxon>
        <taxon>Methanobacteriales</taxon>
        <taxon>Methanobacteriaceae</taxon>
        <taxon>Methanobacterium</taxon>
    </lineage>
</organism>
<dbReference type="OrthoDB" id="50367at2157"/>
<dbReference type="KEGG" id="mel:Metbo_0704"/>
<reference evidence="3" key="1">
    <citation type="submission" date="2011-02" db="EMBL/GenBank/DDBJ databases">
        <title>Complete sequence of Methanobacterium sp. AL-21.</title>
        <authorList>
            <consortium name="US DOE Joint Genome Institute"/>
            <person name="Lucas S."/>
            <person name="Copeland A."/>
            <person name="Lapidus A."/>
            <person name="Cheng J.-F."/>
            <person name="Goodwin L."/>
            <person name="Pitluck S."/>
            <person name="Chertkov O."/>
            <person name="Detter J.C."/>
            <person name="Han C."/>
            <person name="Tapia R."/>
            <person name="Land M."/>
            <person name="Hauser L."/>
            <person name="Kyrpides N."/>
            <person name="Ivanova N."/>
            <person name="Mikhailova N."/>
            <person name="Pagani I."/>
            <person name="Cadillo-Quiroz H."/>
            <person name="Imachi H."/>
            <person name="Zinder S."/>
            <person name="Liu W."/>
            <person name="Woyke T."/>
        </authorList>
    </citation>
    <scope>NUCLEOTIDE SEQUENCE [LARGE SCALE GENOMIC DNA]</scope>
    <source>
        <strain evidence="3">AL-21</strain>
    </source>
</reference>
<dbReference type="InterPro" id="IPR029052">
    <property type="entry name" value="Metallo-depent_PP-like"/>
</dbReference>
<dbReference type="InterPro" id="IPR004843">
    <property type="entry name" value="Calcineurin-like_PHP"/>
</dbReference>
<dbReference type="Pfam" id="PF00149">
    <property type="entry name" value="Metallophos"/>
    <property type="match status" value="1"/>
</dbReference>
<evidence type="ECO:0000313" key="2">
    <source>
        <dbReference type="EMBL" id="ADZ08955.1"/>
    </source>
</evidence>
<dbReference type="eggNOG" id="arCOG01145">
    <property type="taxonomic scope" value="Archaea"/>
</dbReference>
<dbReference type="GeneID" id="10277149"/>
<protein>
    <submittedName>
        <fullName evidence="2">Metallophosphoesterase</fullName>
    </submittedName>
</protein>
<proteinExistence type="predicted"/>
<name>F0TAS9_METLA</name>
<dbReference type="Gene3D" id="3.60.21.10">
    <property type="match status" value="1"/>
</dbReference>
<sequence length="223" mass="24070">MKIVAFSDIHGKYGKVIEFLKNNQVDLVILTGDITHFGPPELAGEILNEIASFDVPVLAIPGNCDPAELYGNMDNSNAINIHGRSVTINNVGICGFGGSNPTPFKTPLEFDEVEIYENAKKALEEVKDSKVTLFVTHAPPVDTKVDVLPSGDHVGSISIRKIIEESQPTINVCGHIHESIATDKIGETEVINPGMTAGGYACMINIDDSNEDDIKVESKIIEI</sequence>
<dbReference type="AlphaFoldDB" id="F0TAS9"/>
<dbReference type="HOGENOM" id="CLU_041441_5_0_2"/>
<dbReference type="SUPFAM" id="SSF56300">
    <property type="entry name" value="Metallo-dependent phosphatases"/>
    <property type="match status" value="1"/>
</dbReference>
<evidence type="ECO:0000259" key="1">
    <source>
        <dbReference type="Pfam" id="PF00149"/>
    </source>
</evidence>
<keyword evidence="3" id="KW-1185">Reference proteome</keyword>
<accession>F0TAS9</accession>
<reference evidence="2 3" key="2">
    <citation type="journal article" date="2014" name="Int. J. Syst. Evol. Microbiol.">
        <title>Methanobacterium paludis sp. nov. and a novel strain of Methanobacterium lacus isolated from northern peatlands.</title>
        <authorList>
            <person name="Cadillo-Quiroz H."/>
            <person name="Brauer S.L."/>
            <person name="Goodson N."/>
            <person name="Yavitt J.B."/>
            <person name="Zinder S.H."/>
        </authorList>
    </citation>
    <scope>NUCLEOTIDE SEQUENCE [LARGE SCALE GENOMIC DNA]</scope>
    <source>
        <strain evidence="2 3">AL-21</strain>
    </source>
</reference>
<feature type="domain" description="Calcineurin-like phosphoesterase" evidence="1">
    <location>
        <begin position="1"/>
        <end position="178"/>
    </location>
</feature>
<dbReference type="PANTHER" id="PTHR37523:SF1">
    <property type="entry name" value="CALCINEURIN-LIKE PHOSPHOESTERASE DOMAIN-CONTAINING PROTEIN"/>
    <property type="match status" value="1"/>
</dbReference>
<dbReference type="Proteomes" id="UP000007490">
    <property type="component" value="Chromosome"/>
</dbReference>